<name>A0AA87SXZ5_9LEPT</name>
<proteinExistence type="predicted"/>
<protein>
    <submittedName>
        <fullName evidence="1">Uncharacterized protein</fullName>
    </submittedName>
</protein>
<comment type="caution">
    <text evidence="1">The sequence shown here is derived from an EMBL/GenBank/DDBJ whole genome shotgun (WGS) entry which is preliminary data.</text>
</comment>
<evidence type="ECO:0000313" key="1">
    <source>
        <dbReference type="EMBL" id="EKR98789.1"/>
    </source>
</evidence>
<organism evidence="1 2">
    <name type="scientific">Leptospira mayottensis 200901122</name>
    <dbReference type="NCBI Taxonomy" id="1193010"/>
    <lineage>
        <taxon>Bacteria</taxon>
        <taxon>Pseudomonadati</taxon>
        <taxon>Spirochaetota</taxon>
        <taxon>Spirochaetia</taxon>
        <taxon>Leptospirales</taxon>
        <taxon>Leptospiraceae</taxon>
        <taxon>Leptospira</taxon>
    </lineage>
</organism>
<reference evidence="1 2" key="1">
    <citation type="journal article" date="2014" name="Int. J. Syst. Evol. Microbiol.">
        <title>Leptospira mayottensis sp. nov., a pathogenic species of the genus Leptospira isolated from humans.</title>
        <authorList>
            <person name="Bourhy P."/>
            <person name="Collet L."/>
            <person name="Brisse S."/>
            <person name="Picardeau M."/>
        </authorList>
    </citation>
    <scope>NUCLEOTIDE SEQUENCE [LARGE SCALE GENOMIC DNA]</scope>
    <source>
        <strain evidence="1 2">200901122</strain>
    </source>
</reference>
<gene>
    <name evidence="1" type="ORF">LEP1GSC125_0304</name>
</gene>
<dbReference type="EMBL" id="AKWM02000067">
    <property type="protein sequence ID" value="EKR98789.1"/>
    <property type="molecule type" value="Genomic_DNA"/>
</dbReference>
<dbReference type="AlphaFoldDB" id="A0AA87SXZ5"/>
<dbReference type="Proteomes" id="UP000001343">
    <property type="component" value="Unassembled WGS sequence"/>
</dbReference>
<sequence length="146" mass="15911">MLILGLSLLLFGYSQVIYTIKPTLSGDKNATLNSALVSDFPNTTASGFSVQNNMNNKVFGLVLEKYENGLGAIQTRGSVGLYYSAFVSYSVPDKPRIFLSSKIIGKAVNDLEVDATGRFVEIGFIENSILKITRKIGHVGSKSYEF</sequence>
<evidence type="ECO:0000313" key="2">
    <source>
        <dbReference type="Proteomes" id="UP000001343"/>
    </source>
</evidence>
<accession>A0AA87SXZ5</accession>